<dbReference type="AlphaFoldDB" id="A0A4V1EE39"/>
<name>A0A4V1EE39_9BURK</name>
<dbReference type="EMBL" id="JACHXS010000013">
    <property type="protein sequence ID" value="MBB3224468.1"/>
    <property type="molecule type" value="Genomic_DNA"/>
</dbReference>
<reference evidence="1 4" key="2">
    <citation type="submission" date="2020-08" db="EMBL/GenBank/DDBJ databases">
        <title>Genomic Encyclopedia of Type Strains, Phase III (KMG-III): the genomes of soil and plant-associated and newly described type strains.</title>
        <authorList>
            <person name="Whitman W."/>
        </authorList>
    </citation>
    <scope>NUCLEOTIDE SEQUENCE [LARGE SCALE GENOMIC DNA]</scope>
    <source>
        <strain evidence="1 4">CECT 7753</strain>
    </source>
</reference>
<accession>A0A4V1EE39</accession>
<dbReference type="OrthoDB" id="8613201at2"/>
<dbReference type="EMBL" id="CP040017">
    <property type="protein sequence ID" value="QCP13241.1"/>
    <property type="molecule type" value="Genomic_DNA"/>
</dbReference>
<keyword evidence="3" id="KW-1185">Reference proteome</keyword>
<dbReference type="Proteomes" id="UP000584325">
    <property type="component" value="Unassembled WGS sequence"/>
</dbReference>
<evidence type="ECO:0000313" key="3">
    <source>
        <dbReference type="Proteomes" id="UP000298763"/>
    </source>
</evidence>
<dbReference type="Proteomes" id="UP000298763">
    <property type="component" value="Chromosome"/>
</dbReference>
<evidence type="ECO:0000313" key="1">
    <source>
        <dbReference type="EMBL" id="MBB3224468.1"/>
    </source>
</evidence>
<sequence length="426" mass="46919">MRCTKPVPKAGRLVGEQAVCPSCVPYFKDKEHCAQCGAESSRLSTMPSAGIDVKICESCRNQYTHKTCSVCRKYRKVSAIIDGRAYCNGCHVDPGVSHACPTCASLVFGAGQSRCRACTNEEAIQREVALSQHVFEHAWAGDVWNAFGTWLYQRDPGKPRLLHVLRSHQPFFERVDANFQSSAELTGVALLRLFGTAQCRKHLLPIQFLQQSHGVVLATQEKTQSAESDRIASILVQARREPWVGVLDAYSEHLAAAGLATRTSRMYLAAAASVLRELGVIDQPWPHSTLEGYLAKHPGAKNNVSRFVTFCREVLRWDVRLAEPAPLVRPLDDPARSVSKLAKSLRKAEAVGVAKASKRLVVTVLVTALGVSEKRFQSLNASNFERQAGAITLRLDAEQILLPPELVPYAERLMVLNEGTHDTEPV</sequence>
<organism evidence="1 4">
    <name type="scientific">Pseudoduganella umbonata</name>
    <dbReference type="NCBI Taxonomy" id="864828"/>
    <lineage>
        <taxon>Bacteria</taxon>
        <taxon>Pseudomonadati</taxon>
        <taxon>Pseudomonadota</taxon>
        <taxon>Betaproteobacteria</taxon>
        <taxon>Burkholderiales</taxon>
        <taxon>Oxalobacteraceae</taxon>
        <taxon>Telluria group</taxon>
        <taxon>Pseudoduganella</taxon>
    </lineage>
</organism>
<evidence type="ECO:0000313" key="2">
    <source>
        <dbReference type="EMBL" id="QCP13241.1"/>
    </source>
</evidence>
<reference evidence="2 3" key="1">
    <citation type="submission" date="2019-05" db="EMBL/GenBank/DDBJ databases">
        <title>Draft Genome Sequences of Six Type Strains of the Genus Massilia.</title>
        <authorList>
            <person name="Miess H."/>
            <person name="Frediansyhah A."/>
            <person name="Gross H."/>
        </authorList>
    </citation>
    <scope>NUCLEOTIDE SEQUENCE [LARGE SCALE GENOMIC DNA]</scope>
    <source>
        <strain evidence="2 3">DSMZ 26121</strain>
    </source>
</reference>
<evidence type="ECO:0000313" key="4">
    <source>
        <dbReference type="Proteomes" id="UP000584325"/>
    </source>
</evidence>
<protein>
    <submittedName>
        <fullName evidence="1">Putative nucleic-acid-binding Zn-ribbon protein</fullName>
    </submittedName>
</protein>
<proteinExistence type="predicted"/>
<gene>
    <name evidence="2" type="ORF">FCL38_24540</name>
    <name evidence="1" type="ORF">FHS02_005333</name>
</gene>
<dbReference type="RefSeq" id="WP_137316032.1">
    <property type="nucleotide sequence ID" value="NZ_CP040017.1"/>
</dbReference>